<evidence type="ECO:0000256" key="3">
    <source>
        <dbReference type="ARBA" id="ARBA00022723"/>
    </source>
</evidence>
<keyword evidence="5" id="KW-1015">Disulfide bond</keyword>
<dbReference type="Pfam" id="PF10591">
    <property type="entry name" value="SPARC_Ca_bdg"/>
    <property type="match status" value="1"/>
</dbReference>
<sequence>MERKILLANIGILLFHTACLFPMASHSDHGNDIVSAQFNAEDPHFVIVALPFNFDLYDMNKDGVITLAELSNVTETQMDDANEPFKSADRNGDHVLSEKEFQDAPWVFSIP</sequence>
<dbReference type="SUPFAM" id="SSF47473">
    <property type="entry name" value="EF-hand"/>
    <property type="match status" value="1"/>
</dbReference>
<keyword evidence="2" id="KW-0964">Secreted</keyword>
<evidence type="ECO:0000256" key="6">
    <source>
        <dbReference type="ARBA" id="ARBA00023180"/>
    </source>
</evidence>
<evidence type="ECO:0000256" key="2">
    <source>
        <dbReference type="ARBA" id="ARBA00022525"/>
    </source>
</evidence>
<keyword evidence="10" id="KW-1185">Reference proteome</keyword>
<feature type="domain" description="EF-hand" evidence="8">
    <location>
        <begin position="54"/>
        <end position="80"/>
    </location>
</feature>
<dbReference type="InterPro" id="IPR018247">
    <property type="entry name" value="EF_Hand_1_Ca_BS"/>
</dbReference>
<evidence type="ECO:0000256" key="4">
    <source>
        <dbReference type="ARBA" id="ARBA00022837"/>
    </source>
</evidence>
<feature type="signal peptide" evidence="7">
    <location>
        <begin position="1"/>
        <end position="20"/>
    </location>
</feature>
<dbReference type="InterPro" id="IPR019577">
    <property type="entry name" value="SPARC/Testican_Ca-bd-dom"/>
</dbReference>
<dbReference type="InterPro" id="IPR011992">
    <property type="entry name" value="EF-hand-dom_pair"/>
</dbReference>
<dbReference type="PROSITE" id="PS50222">
    <property type="entry name" value="EF_HAND_2"/>
    <property type="match status" value="1"/>
</dbReference>
<name>A0ABN9ABQ6_9NEOB</name>
<feature type="chain" id="PRO_5045473624" description="EF-hand domain-containing protein" evidence="7">
    <location>
        <begin position="21"/>
        <end position="111"/>
    </location>
</feature>
<keyword evidence="4" id="KW-0106">Calcium</keyword>
<dbReference type="InterPro" id="IPR002048">
    <property type="entry name" value="EF_hand_dom"/>
</dbReference>
<evidence type="ECO:0000259" key="8">
    <source>
        <dbReference type="PROSITE" id="PS50222"/>
    </source>
</evidence>
<proteinExistence type="predicted"/>
<accession>A0ABN9ABQ6</accession>
<comment type="caution">
    <text evidence="9">The sequence shown here is derived from an EMBL/GenBank/DDBJ whole genome shotgun (WGS) entry which is preliminary data.</text>
</comment>
<protein>
    <recommendedName>
        <fullName evidence="8">EF-hand domain-containing protein</fullName>
    </recommendedName>
</protein>
<evidence type="ECO:0000256" key="7">
    <source>
        <dbReference type="SAM" id="SignalP"/>
    </source>
</evidence>
<keyword evidence="3" id="KW-0479">Metal-binding</keyword>
<evidence type="ECO:0000313" key="10">
    <source>
        <dbReference type="Proteomes" id="UP001162483"/>
    </source>
</evidence>
<dbReference type="EMBL" id="CATNWA010000074">
    <property type="protein sequence ID" value="CAI9532635.1"/>
    <property type="molecule type" value="Genomic_DNA"/>
</dbReference>
<evidence type="ECO:0000256" key="5">
    <source>
        <dbReference type="ARBA" id="ARBA00023157"/>
    </source>
</evidence>
<dbReference type="PROSITE" id="PS00018">
    <property type="entry name" value="EF_HAND_1"/>
    <property type="match status" value="2"/>
</dbReference>
<keyword evidence="7" id="KW-0732">Signal</keyword>
<evidence type="ECO:0000256" key="1">
    <source>
        <dbReference type="ARBA" id="ARBA00004613"/>
    </source>
</evidence>
<reference evidence="9" key="1">
    <citation type="submission" date="2023-05" db="EMBL/GenBank/DDBJ databases">
        <authorList>
            <person name="Stuckert A."/>
        </authorList>
    </citation>
    <scope>NUCLEOTIDE SEQUENCE</scope>
</reference>
<organism evidence="9 10">
    <name type="scientific">Staurois parvus</name>
    <dbReference type="NCBI Taxonomy" id="386267"/>
    <lineage>
        <taxon>Eukaryota</taxon>
        <taxon>Metazoa</taxon>
        <taxon>Chordata</taxon>
        <taxon>Craniata</taxon>
        <taxon>Vertebrata</taxon>
        <taxon>Euteleostomi</taxon>
        <taxon>Amphibia</taxon>
        <taxon>Batrachia</taxon>
        <taxon>Anura</taxon>
        <taxon>Neobatrachia</taxon>
        <taxon>Ranoidea</taxon>
        <taxon>Ranidae</taxon>
        <taxon>Staurois</taxon>
    </lineage>
</organism>
<dbReference type="CDD" id="cd00051">
    <property type="entry name" value="EFh"/>
    <property type="match status" value="1"/>
</dbReference>
<dbReference type="Proteomes" id="UP001162483">
    <property type="component" value="Unassembled WGS sequence"/>
</dbReference>
<comment type="subcellular location">
    <subcellularLocation>
        <location evidence="1">Secreted</location>
    </subcellularLocation>
</comment>
<dbReference type="Gene3D" id="1.10.238.10">
    <property type="entry name" value="EF-hand"/>
    <property type="match status" value="1"/>
</dbReference>
<gene>
    <name evidence="9" type="ORF">SPARVUS_LOCUS252040</name>
</gene>
<evidence type="ECO:0000313" key="9">
    <source>
        <dbReference type="EMBL" id="CAI9532635.1"/>
    </source>
</evidence>
<keyword evidence="6" id="KW-0325">Glycoprotein</keyword>